<accession>A0A7S0IL42</accession>
<proteinExistence type="predicted"/>
<protein>
    <recommendedName>
        <fullName evidence="1">CRAL-TRIO domain-containing protein</fullName>
    </recommendedName>
</protein>
<dbReference type="GO" id="GO:1902936">
    <property type="term" value="F:phosphatidylinositol bisphosphate binding"/>
    <property type="evidence" value="ECO:0007669"/>
    <property type="project" value="TreeGrafter"/>
</dbReference>
<dbReference type="GO" id="GO:0016020">
    <property type="term" value="C:membrane"/>
    <property type="evidence" value="ECO:0007669"/>
    <property type="project" value="TreeGrafter"/>
</dbReference>
<reference evidence="2" key="1">
    <citation type="submission" date="2021-01" db="EMBL/GenBank/DDBJ databases">
        <authorList>
            <person name="Corre E."/>
            <person name="Pelletier E."/>
            <person name="Niang G."/>
            <person name="Scheremetjew M."/>
            <person name="Finn R."/>
            <person name="Kale V."/>
            <person name="Holt S."/>
            <person name="Cochrane G."/>
            <person name="Meng A."/>
            <person name="Brown T."/>
            <person name="Cohen L."/>
        </authorList>
    </citation>
    <scope>NUCLEOTIDE SEQUENCE</scope>
    <source>
        <strain evidence="2">RCC1130</strain>
    </source>
</reference>
<dbReference type="AlphaFoldDB" id="A0A7S0IL42"/>
<dbReference type="Pfam" id="PF00650">
    <property type="entry name" value="CRAL_TRIO"/>
    <property type="match status" value="1"/>
</dbReference>
<evidence type="ECO:0000313" key="2">
    <source>
        <dbReference type="EMBL" id="CAD8524990.1"/>
    </source>
</evidence>
<dbReference type="Gene3D" id="3.40.525.10">
    <property type="entry name" value="CRAL-TRIO lipid binding domain"/>
    <property type="match status" value="1"/>
</dbReference>
<sequence>MTNVSKAFRRLDAYASWMEDAAEELTQPPLTTEEVLPLVRAWALRTSHDSQGRLVWWLDIAQMQLEAIAQMPISEQLRGFVWFAHAIMFDERAQRHGMAIVENLACVGFWAAVTMVPMKLSVKLDRLTIGILPVKMKLILMLDTPRWMSVMMRIFSMFMSKKMQKRMVMCKKEWHAVGERLGADCVPSGFGECGGTLHADPVLDAHF</sequence>
<dbReference type="EMBL" id="HBER01002498">
    <property type="protein sequence ID" value="CAD8524990.1"/>
    <property type="molecule type" value="Transcribed_RNA"/>
</dbReference>
<dbReference type="InterPro" id="IPR001251">
    <property type="entry name" value="CRAL-TRIO_dom"/>
</dbReference>
<name>A0A7S0IL42_9EUKA</name>
<feature type="domain" description="CRAL-TRIO" evidence="1">
    <location>
        <begin position="47"/>
        <end position="191"/>
    </location>
</feature>
<dbReference type="InterPro" id="IPR036865">
    <property type="entry name" value="CRAL-TRIO_dom_sf"/>
</dbReference>
<organism evidence="2">
    <name type="scientific">Calcidiscus leptoporus</name>
    <dbReference type="NCBI Taxonomy" id="127549"/>
    <lineage>
        <taxon>Eukaryota</taxon>
        <taxon>Haptista</taxon>
        <taxon>Haptophyta</taxon>
        <taxon>Prymnesiophyceae</taxon>
        <taxon>Coccolithales</taxon>
        <taxon>Calcidiscaceae</taxon>
        <taxon>Calcidiscus</taxon>
    </lineage>
</organism>
<dbReference type="SUPFAM" id="SSF52087">
    <property type="entry name" value="CRAL/TRIO domain"/>
    <property type="match status" value="1"/>
</dbReference>
<dbReference type="PANTHER" id="PTHR10174:SF208">
    <property type="entry name" value="CRAL-TRIO DOMAIN-CONTAINING PROTEIN DDB_G0278031"/>
    <property type="match status" value="1"/>
</dbReference>
<evidence type="ECO:0000259" key="1">
    <source>
        <dbReference type="Pfam" id="PF00650"/>
    </source>
</evidence>
<dbReference type="PANTHER" id="PTHR10174">
    <property type="entry name" value="ALPHA-TOCOPHEROL TRANSFER PROTEIN-RELATED"/>
    <property type="match status" value="1"/>
</dbReference>
<dbReference type="CDD" id="cd00170">
    <property type="entry name" value="SEC14"/>
    <property type="match status" value="1"/>
</dbReference>
<gene>
    <name evidence="2" type="ORF">CLEP1334_LOCUS1324</name>
</gene>